<accession>A0A8K0I5Q2</accession>
<dbReference type="EMBL" id="CM017875">
    <property type="protein sequence ID" value="KAG1337873.1"/>
    <property type="molecule type" value="Genomic_DNA"/>
</dbReference>
<evidence type="ECO:0000313" key="4">
    <source>
        <dbReference type="Proteomes" id="UP000797356"/>
    </source>
</evidence>
<sequence>MSGVWVFKNGVARRIENPTRESIESATASAGGGGGGRRSELVYAPTGEVVGSHEELERRLGELGWMRYHAGRPELIQYHRGATSPDLISLPHRFADLRSIHMYDIAVKNRSFFLVRDRRSTNRATVH</sequence>
<protein>
    <submittedName>
        <fullName evidence="3">Flowering-promoting factor 1-like protein 3</fullName>
    </submittedName>
</protein>
<evidence type="ECO:0000256" key="1">
    <source>
        <dbReference type="ARBA" id="ARBA00008013"/>
    </source>
</evidence>
<feature type="region of interest" description="Disordered" evidence="2">
    <location>
        <begin position="18"/>
        <end position="40"/>
    </location>
</feature>
<dbReference type="Proteomes" id="UP000797356">
    <property type="component" value="Chromosome 4"/>
</dbReference>
<proteinExistence type="inferred from homology"/>
<dbReference type="PANTHER" id="PTHR33433">
    <property type="entry name" value="FLOWERING-PROMOTING FACTOR 1-LIKE PROTEIN 1"/>
    <property type="match status" value="1"/>
</dbReference>
<comment type="similarity">
    <text evidence="1">Belongs to the FPF1 family.</text>
</comment>
<gene>
    <name evidence="3" type="ORF">COCNU_04G001790</name>
</gene>
<name>A0A8K0I5Q2_COCNU</name>
<comment type="caution">
    <text evidence="3">The sequence shown here is derived from an EMBL/GenBank/DDBJ whole genome shotgun (WGS) entry which is preliminary data.</text>
</comment>
<keyword evidence="4" id="KW-1185">Reference proteome</keyword>
<evidence type="ECO:0000256" key="2">
    <source>
        <dbReference type="SAM" id="MobiDB-lite"/>
    </source>
</evidence>
<dbReference type="OrthoDB" id="1845029at2759"/>
<reference evidence="3" key="1">
    <citation type="journal article" date="2017" name="Gigascience">
        <title>The genome draft of coconut (Cocos nucifera).</title>
        <authorList>
            <person name="Xiao Y."/>
            <person name="Xu P."/>
            <person name="Fan H."/>
            <person name="Baudouin L."/>
            <person name="Xia W."/>
            <person name="Bocs S."/>
            <person name="Xu J."/>
            <person name="Li Q."/>
            <person name="Guo A."/>
            <person name="Zhou L."/>
            <person name="Li J."/>
            <person name="Wu Y."/>
            <person name="Ma Z."/>
            <person name="Armero A."/>
            <person name="Issali A.E."/>
            <person name="Liu N."/>
            <person name="Peng M."/>
            <person name="Yang Y."/>
        </authorList>
    </citation>
    <scope>NUCLEOTIDE SEQUENCE</scope>
    <source>
        <tissue evidence="3">Spear leaf of Hainan Tall coconut</tissue>
    </source>
</reference>
<evidence type="ECO:0000313" key="3">
    <source>
        <dbReference type="EMBL" id="KAG1337873.1"/>
    </source>
</evidence>
<reference evidence="3" key="2">
    <citation type="submission" date="2019-07" db="EMBL/GenBank/DDBJ databases">
        <authorList>
            <person name="Yang Y."/>
            <person name="Bocs S."/>
            <person name="Baudouin L."/>
        </authorList>
    </citation>
    <scope>NUCLEOTIDE SEQUENCE</scope>
    <source>
        <tissue evidence="3">Spear leaf of Hainan Tall coconut</tissue>
    </source>
</reference>
<dbReference type="AlphaFoldDB" id="A0A8K0I5Q2"/>
<organism evidence="3 4">
    <name type="scientific">Cocos nucifera</name>
    <name type="common">Coconut palm</name>
    <dbReference type="NCBI Taxonomy" id="13894"/>
    <lineage>
        <taxon>Eukaryota</taxon>
        <taxon>Viridiplantae</taxon>
        <taxon>Streptophyta</taxon>
        <taxon>Embryophyta</taxon>
        <taxon>Tracheophyta</taxon>
        <taxon>Spermatophyta</taxon>
        <taxon>Magnoliopsida</taxon>
        <taxon>Liliopsida</taxon>
        <taxon>Arecaceae</taxon>
        <taxon>Arecoideae</taxon>
        <taxon>Cocoseae</taxon>
        <taxon>Attaleinae</taxon>
        <taxon>Cocos</taxon>
    </lineage>
</organism>
<dbReference type="GO" id="GO:0009909">
    <property type="term" value="P:regulation of flower development"/>
    <property type="evidence" value="ECO:0007669"/>
    <property type="project" value="InterPro"/>
</dbReference>
<dbReference type="InterPro" id="IPR039274">
    <property type="entry name" value="FPF1"/>
</dbReference>